<dbReference type="AlphaFoldDB" id="A0AAW1NW82"/>
<dbReference type="InterPro" id="IPR036638">
    <property type="entry name" value="HLH_DNA-bd_sf"/>
</dbReference>
<keyword evidence="5" id="KW-1185">Reference proteome</keyword>
<dbReference type="Pfam" id="PF00010">
    <property type="entry name" value="HLH"/>
    <property type="match status" value="1"/>
</dbReference>
<keyword evidence="1" id="KW-0238">DNA-binding</keyword>
<feature type="region of interest" description="Disordered" evidence="2">
    <location>
        <begin position="20"/>
        <end position="54"/>
    </location>
</feature>
<sequence>MADPAALAAAAVAPGREDDLANLGHQSLGEPPAKAARSGEQSAASIRHIQTEKRRRDRINDGYNLLRELVPSKDKADKATILLQVVEYIRQTQAVMAQVLAHAPNGQLPEELLWSLRVLLPREGFNPAGTAATSAVAQQHAAAAVPQATQAAQHAVSFAGQPQYTAQQLGMMPQGHSQGVEVYAPQGAGLPMDAHNQLQAFLAQVPPQTHMNQQQMMQLLQLQAMIQAQSNGQAVMAPGTQEALQQAAQQAQGMVEHTQQPGMAVPEDDDAAAAAAAVAAVAAEPQQAPPEAESMVPAEPQEQLPPMDHLEAVDPKEEELAAGEAAGEGGSEEGRATRRSSRRANQDATPGME</sequence>
<comment type="caution">
    <text evidence="4">The sequence shown here is derived from an EMBL/GenBank/DDBJ whole genome shotgun (WGS) entry which is preliminary data.</text>
</comment>
<evidence type="ECO:0000256" key="1">
    <source>
        <dbReference type="ARBA" id="ARBA00023125"/>
    </source>
</evidence>
<dbReference type="Proteomes" id="UP001465755">
    <property type="component" value="Unassembled WGS sequence"/>
</dbReference>
<reference evidence="4 5" key="1">
    <citation type="journal article" date="2024" name="Nat. Commun.">
        <title>Phylogenomics reveals the evolutionary origins of lichenization in chlorophyte algae.</title>
        <authorList>
            <person name="Puginier C."/>
            <person name="Libourel C."/>
            <person name="Otte J."/>
            <person name="Skaloud P."/>
            <person name="Haon M."/>
            <person name="Grisel S."/>
            <person name="Petersen M."/>
            <person name="Berrin J.G."/>
            <person name="Delaux P.M."/>
            <person name="Dal Grande F."/>
            <person name="Keller J."/>
        </authorList>
    </citation>
    <scope>NUCLEOTIDE SEQUENCE [LARGE SCALE GENOMIC DNA]</scope>
    <source>
        <strain evidence="4 5">SAG 2036</strain>
    </source>
</reference>
<dbReference type="InterPro" id="IPR045847">
    <property type="entry name" value="AIG1-like"/>
</dbReference>
<evidence type="ECO:0000259" key="3">
    <source>
        <dbReference type="PROSITE" id="PS50888"/>
    </source>
</evidence>
<name>A0AAW1NW82_9CHLO</name>
<feature type="domain" description="BHLH" evidence="3">
    <location>
        <begin position="43"/>
        <end position="92"/>
    </location>
</feature>
<feature type="region of interest" description="Disordered" evidence="2">
    <location>
        <begin position="269"/>
        <end position="353"/>
    </location>
</feature>
<dbReference type="GO" id="GO:0003700">
    <property type="term" value="F:DNA-binding transcription factor activity"/>
    <property type="evidence" value="ECO:0007669"/>
    <property type="project" value="InterPro"/>
</dbReference>
<dbReference type="SUPFAM" id="SSF47459">
    <property type="entry name" value="HLH, helix-loop-helix DNA-binding domain"/>
    <property type="match status" value="1"/>
</dbReference>
<dbReference type="Gene3D" id="4.10.280.10">
    <property type="entry name" value="Helix-loop-helix DNA-binding domain"/>
    <property type="match status" value="1"/>
</dbReference>
<accession>A0AAW1NW82</accession>
<dbReference type="EMBL" id="JALJOQ010000109">
    <property type="protein sequence ID" value="KAK9797073.1"/>
    <property type="molecule type" value="Genomic_DNA"/>
</dbReference>
<dbReference type="GO" id="GO:0046983">
    <property type="term" value="F:protein dimerization activity"/>
    <property type="evidence" value="ECO:0007669"/>
    <property type="project" value="InterPro"/>
</dbReference>
<evidence type="ECO:0000256" key="2">
    <source>
        <dbReference type="SAM" id="MobiDB-lite"/>
    </source>
</evidence>
<dbReference type="PROSITE" id="PS50888">
    <property type="entry name" value="BHLH"/>
    <property type="match status" value="1"/>
</dbReference>
<dbReference type="PANTHER" id="PTHR45844">
    <property type="entry name" value="TRANSCRIPTION FACTOR BHLH30"/>
    <property type="match status" value="1"/>
</dbReference>
<protein>
    <recommendedName>
        <fullName evidence="3">BHLH domain-containing protein</fullName>
    </recommendedName>
</protein>
<dbReference type="CDD" id="cd00083">
    <property type="entry name" value="bHLH_SF"/>
    <property type="match status" value="1"/>
</dbReference>
<proteinExistence type="predicted"/>
<organism evidence="4 5">
    <name type="scientific">Symbiochloris irregularis</name>
    <dbReference type="NCBI Taxonomy" id="706552"/>
    <lineage>
        <taxon>Eukaryota</taxon>
        <taxon>Viridiplantae</taxon>
        <taxon>Chlorophyta</taxon>
        <taxon>core chlorophytes</taxon>
        <taxon>Trebouxiophyceae</taxon>
        <taxon>Trebouxiales</taxon>
        <taxon>Trebouxiaceae</taxon>
        <taxon>Symbiochloris</taxon>
    </lineage>
</organism>
<evidence type="ECO:0000313" key="5">
    <source>
        <dbReference type="Proteomes" id="UP001465755"/>
    </source>
</evidence>
<dbReference type="GO" id="GO:0003677">
    <property type="term" value="F:DNA binding"/>
    <property type="evidence" value="ECO:0007669"/>
    <property type="project" value="UniProtKB-KW"/>
</dbReference>
<feature type="compositionally biased region" description="Low complexity" evidence="2">
    <location>
        <begin position="272"/>
        <end position="293"/>
    </location>
</feature>
<feature type="compositionally biased region" description="Basic and acidic residues" evidence="2">
    <location>
        <begin position="308"/>
        <end position="319"/>
    </location>
</feature>
<dbReference type="PANTHER" id="PTHR45844:SF2">
    <property type="entry name" value="TRANSCRIPTION FACTOR BHLH30"/>
    <property type="match status" value="1"/>
</dbReference>
<dbReference type="InterPro" id="IPR011598">
    <property type="entry name" value="bHLH_dom"/>
</dbReference>
<evidence type="ECO:0000313" key="4">
    <source>
        <dbReference type="EMBL" id="KAK9797073.1"/>
    </source>
</evidence>
<gene>
    <name evidence="4" type="ORF">WJX73_002869</name>
</gene>
<dbReference type="SMART" id="SM00353">
    <property type="entry name" value="HLH"/>
    <property type="match status" value="1"/>
</dbReference>